<dbReference type="STRING" id="13735.ENSPSIP00000016211"/>
<dbReference type="PANTHER" id="PTHR46115">
    <property type="entry name" value="THIOREDOXIN-LIKE PROTEIN 1"/>
    <property type="match status" value="1"/>
</dbReference>
<proteinExistence type="predicted"/>
<feature type="domain" description="PITH" evidence="14">
    <location>
        <begin position="146"/>
        <end position="316"/>
    </location>
</feature>
<dbReference type="InterPro" id="IPR008979">
    <property type="entry name" value="Galactose-bd-like_sf"/>
</dbReference>
<keyword evidence="9" id="KW-0676">Redox-active center</keyword>
<dbReference type="GO" id="GO:0005829">
    <property type="term" value="C:cytosol"/>
    <property type="evidence" value="ECO:0007669"/>
    <property type="project" value="Ensembl"/>
</dbReference>
<dbReference type="GeneID" id="102463967"/>
<dbReference type="GeneTree" id="ENSGT00940000156170"/>
<sequence>MLGAPLSRGDCADKRRGLRREPPLVAGSPARMVGMKVIANDTEFQPELSAAGSRLVVAKFTMRGCGPCLRIAPAFSALSNKYPQATFLEVDVHQCQGTAATNNISATPTFMFFRNKVRIDQYQGADAVGLEEKIKQHLENDPGNNEDTDIPKGYMDLMPFINKAGCECLNESDEHGFDNCLRKDSTYLESDCDEQLLITVAFNQPVKLYSMKLQGPDNGQGPKYIKIFINLPRSMDFEEAERSEPTQALELTPDDIKEDGIVQLRYVKFQNVNSVTLFVQSNHGDEETTRITYFTFIGTPVQATNMNDFKRVVGKKGESH</sequence>
<dbReference type="EMBL" id="AGCU01042755">
    <property type="status" value="NOT_ANNOTATED_CDS"/>
    <property type="molecule type" value="Genomic_DNA"/>
</dbReference>
<keyword evidence="6" id="KW-0249">Electron transport</keyword>
<dbReference type="AlphaFoldDB" id="K7G7F0"/>
<comment type="subcellular location">
    <subcellularLocation>
        <location evidence="2">Cytoplasm</location>
    </subcellularLocation>
    <subcellularLocation>
        <location evidence="1">Nucleus</location>
    </subcellularLocation>
</comment>
<evidence type="ECO:0000256" key="5">
    <source>
        <dbReference type="ARBA" id="ARBA00022553"/>
    </source>
</evidence>
<keyword evidence="16" id="KW-1185">Reference proteome</keyword>
<evidence type="ECO:0000256" key="10">
    <source>
        <dbReference type="ARBA" id="ARBA00057161"/>
    </source>
</evidence>
<dbReference type="EMBL" id="AGCU01042756">
    <property type="status" value="NOT_ANNOTATED_CDS"/>
    <property type="molecule type" value="Genomic_DNA"/>
</dbReference>
<accession>K7G7F0</accession>
<dbReference type="RefSeq" id="XP_006116637.1">
    <property type="nucleotide sequence ID" value="XM_006116575.4"/>
</dbReference>
<dbReference type="InterPro" id="IPR010400">
    <property type="entry name" value="PITH_dom"/>
</dbReference>
<keyword evidence="7" id="KW-1015">Disulfide bond</keyword>
<feature type="compositionally biased region" description="Basic and acidic residues" evidence="13">
    <location>
        <begin position="10"/>
        <end position="22"/>
    </location>
</feature>
<evidence type="ECO:0000256" key="12">
    <source>
        <dbReference type="ARBA" id="ARBA00067556"/>
    </source>
</evidence>
<evidence type="ECO:0000313" key="15">
    <source>
        <dbReference type="Ensembl" id="ENSPSIP00000016211.1"/>
    </source>
</evidence>
<evidence type="ECO:0000256" key="4">
    <source>
        <dbReference type="ARBA" id="ARBA00022490"/>
    </source>
</evidence>
<evidence type="ECO:0000256" key="13">
    <source>
        <dbReference type="SAM" id="MobiDB-lite"/>
    </source>
</evidence>
<dbReference type="CTD" id="9352"/>
<dbReference type="KEGG" id="pss:102463967"/>
<dbReference type="GO" id="GO:0005634">
    <property type="term" value="C:nucleus"/>
    <property type="evidence" value="ECO:0007669"/>
    <property type="project" value="UniProtKB-SubCell"/>
</dbReference>
<keyword evidence="4" id="KW-0963">Cytoplasm</keyword>
<evidence type="ECO:0000259" key="14">
    <source>
        <dbReference type="PROSITE" id="PS51532"/>
    </source>
</evidence>
<gene>
    <name evidence="15" type="primary">TXNL1</name>
</gene>
<dbReference type="CDD" id="cd02947">
    <property type="entry name" value="TRX_family"/>
    <property type="match status" value="1"/>
</dbReference>
<dbReference type="OMA" id="PIFEMFP"/>
<dbReference type="Gene3D" id="2.60.120.470">
    <property type="entry name" value="PITH domain"/>
    <property type="match status" value="1"/>
</dbReference>
<comment type="function">
    <text evidence="10">Active thioredoxin with a redox potential of about -250 mV.</text>
</comment>
<dbReference type="Proteomes" id="UP000007267">
    <property type="component" value="Unassembled WGS sequence"/>
</dbReference>
<dbReference type="eggNOG" id="KOG0908">
    <property type="taxonomic scope" value="Eukaryota"/>
</dbReference>
<evidence type="ECO:0000256" key="6">
    <source>
        <dbReference type="ARBA" id="ARBA00022982"/>
    </source>
</evidence>
<reference evidence="16" key="1">
    <citation type="submission" date="2011-10" db="EMBL/GenBank/DDBJ databases">
        <authorList>
            <consortium name="Soft-shell Turtle Genome Consortium"/>
        </authorList>
    </citation>
    <scope>NUCLEOTIDE SEQUENCE [LARGE SCALE GENOMIC DNA]</scope>
    <source>
        <strain evidence="16">Daiwa-1</strain>
    </source>
</reference>
<organism evidence="15 16">
    <name type="scientific">Pelodiscus sinensis</name>
    <name type="common">Chinese softshell turtle</name>
    <name type="synonym">Trionyx sinensis</name>
    <dbReference type="NCBI Taxonomy" id="13735"/>
    <lineage>
        <taxon>Eukaryota</taxon>
        <taxon>Metazoa</taxon>
        <taxon>Chordata</taxon>
        <taxon>Craniata</taxon>
        <taxon>Vertebrata</taxon>
        <taxon>Euteleostomi</taxon>
        <taxon>Archelosauria</taxon>
        <taxon>Testudinata</taxon>
        <taxon>Testudines</taxon>
        <taxon>Cryptodira</taxon>
        <taxon>Trionychia</taxon>
        <taxon>Trionychidae</taxon>
        <taxon>Pelodiscus</taxon>
    </lineage>
</organism>
<evidence type="ECO:0000256" key="9">
    <source>
        <dbReference type="ARBA" id="ARBA00023284"/>
    </source>
</evidence>
<dbReference type="Pfam" id="PF00085">
    <property type="entry name" value="Thioredoxin"/>
    <property type="match status" value="1"/>
</dbReference>
<dbReference type="InterPro" id="IPR017937">
    <property type="entry name" value="Thioredoxin_CS"/>
</dbReference>
<dbReference type="HOGENOM" id="CLU_072377_0_2_1"/>
<dbReference type="InterPro" id="IPR013766">
    <property type="entry name" value="Thioredoxin_domain"/>
</dbReference>
<feature type="region of interest" description="Disordered" evidence="13">
    <location>
        <begin position="1"/>
        <end position="25"/>
    </location>
</feature>
<dbReference type="Gene3D" id="3.40.30.10">
    <property type="entry name" value="Glutaredoxin"/>
    <property type="match status" value="1"/>
</dbReference>
<comment type="subunit">
    <text evidence="11">Component of the 19S regulatory cap of the 26S proteasome. Interacts with PSMD14/RPN11. Interacts with, and reduces EEF1A1.</text>
</comment>
<dbReference type="EMBL" id="AGCU01042754">
    <property type="status" value="NOT_ANNOTATED_CDS"/>
    <property type="molecule type" value="Genomic_DNA"/>
</dbReference>
<evidence type="ECO:0000256" key="7">
    <source>
        <dbReference type="ARBA" id="ARBA00023157"/>
    </source>
</evidence>
<dbReference type="PROSITE" id="PS51532">
    <property type="entry name" value="PITH"/>
    <property type="match status" value="1"/>
</dbReference>
<dbReference type="Pfam" id="PF06201">
    <property type="entry name" value="PITH"/>
    <property type="match status" value="1"/>
</dbReference>
<evidence type="ECO:0000313" key="16">
    <source>
        <dbReference type="Proteomes" id="UP000007267"/>
    </source>
</evidence>
<dbReference type="InterPro" id="IPR037047">
    <property type="entry name" value="PITH_dom_sf"/>
</dbReference>
<name>K7G7F0_PELSI</name>
<dbReference type="FunFam" id="3.40.30.10:FF:000082">
    <property type="entry name" value="Thioredoxin-like protein 1"/>
    <property type="match status" value="1"/>
</dbReference>
<dbReference type="SUPFAM" id="SSF52833">
    <property type="entry name" value="Thioredoxin-like"/>
    <property type="match status" value="1"/>
</dbReference>
<evidence type="ECO:0000256" key="3">
    <source>
        <dbReference type="ARBA" id="ARBA00022448"/>
    </source>
</evidence>
<evidence type="ECO:0000256" key="1">
    <source>
        <dbReference type="ARBA" id="ARBA00004123"/>
    </source>
</evidence>
<evidence type="ECO:0000256" key="8">
    <source>
        <dbReference type="ARBA" id="ARBA00023242"/>
    </source>
</evidence>
<dbReference type="FunFam" id="2.60.120.470:FF:000001">
    <property type="entry name" value="Thioredoxin-like 1, isoform CRA_c"/>
    <property type="match status" value="1"/>
</dbReference>
<dbReference type="PROSITE" id="PS00194">
    <property type="entry name" value="THIOREDOXIN_1"/>
    <property type="match status" value="1"/>
</dbReference>
<reference evidence="15" key="4">
    <citation type="submission" date="2025-09" db="UniProtKB">
        <authorList>
            <consortium name="Ensembl"/>
        </authorList>
    </citation>
    <scope>IDENTIFICATION</scope>
</reference>
<protein>
    <recommendedName>
        <fullName evidence="12">Thioredoxin-like protein 1</fullName>
    </recommendedName>
</protein>
<keyword evidence="3" id="KW-0813">Transport</keyword>
<reference evidence="15" key="3">
    <citation type="submission" date="2025-08" db="UniProtKB">
        <authorList>
            <consortium name="Ensembl"/>
        </authorList>
    </citation>
    <scope>IDENTIFICATION</scope>
</reference>
<reference evidence="16" key="2">
    <citation type="journal article" date="2013" name="Nat. Genet.">
        <title>The draft genomes of soft-shell turtle and green sea turtle yield insights into the development and evolution of the turtle-specific body plan.</title>
        <authorList>
            <person name="Wang Z."/>
            <person name="Pascual-Anaya J."/>
            <person name="Zadissa A."/>
            <person name="Li W."/>
            <person name="Niimura Y."/>
            <person name="Huang Z."/>
            <person name="Li C."/>
            <person name="White S."/>
            <person name="Xiong Z."/>
            <person name="Fang D."/>
            <person name="Wang B."/>
            <person name="Ming Y."/>
            <person name="Chen Y."/>
            <person name="Zheng Y."/>
            <person name="Kuraku S."/>
            <person name="Pignatelli M."/>
            <person name="Herrero J."/>
            <person name="Beal K."/>
            <person name="Nozawa M."/>
            <person name="Li Q."/>
            <person name="Wang J."/>
            <person name="Zhang H."/>
            <person name="Yu L."/>
            <person name="Shigenobu S."/>
            <person name="Wang J."/>
            <person name="Liu J."/>
            <person name="Flicek P."/>
            <person name="Searle S."/>
            <person name="Wang J."/>
            <person name="Kuratani S."/>
            <person name="Yin Y."/>
            <person name="Aken B."/>
            <person name="Zhang G."/>
            <person name="Irie N."/>
        </authorList>
    </citation>
    <scope>NUCLEOTIDE SEQUENCE [LARGE SCALE GENOMIC DNA]</scope>
    <source>
        <strain evidence="16">Daiwa-1</strain>
    </source>
</reference>
<dbReference type="InterPro" id="IPR036249">
    <property type="entry name" value="Thioredoxin-like_sf"/>
</dbReference>
<dbReference type="SUPFAM" id="SSF49785">
    <property type="entry name" value="Galactose-binding domain-like"/>
    <property type="match status" value="1"/>
</dbReference>
<evidence type="ECO:0000256" key="2">
    <source>
        <dbReference type="ARBA" id="ARBA00004496"/>
    </source>
</evidence>
<dbReference type="GO" id="GO:0015036">
    <property type="term" value="F:disulfide oxidoreductase activity"/>
    <property type="evidence" value="ECO:0007669"/>
    <property type="project" value="Ensembl"/>
</dbReference>
<keyword evidence="5" id="KW-0597">Phosphoprotein</keyword>
<dbReference type="OrthoDB" id="2121326at2759"/>
<keyword evidence="8" id="KW-0539">Nucleus</keyword>
<dbReference type="Ensembl" id="ENSPSIT00000016287.1">
    <property type="protein sequence ID" value="ENSPSIP00000016211.1"/>
    <property type="gene ID" value="ENSPSIG00000014463.1"/>
</dbReference>
<evidence type="ECO:0000256" key="11">
    <source>
        <dbReference type="ARBA" id="ARBA00064030"/>
    </source>
</evidence>